<accession>A0A1H1LLB0</accession>
<dbReference type="EMBL" id="LT629749">
    <property type="protein sequence ID" value="SDR74825.1"/>
    <property type="molecule type" value="Genomic_DNA"/>
</dbReference>
<keyword evidence="2 3" id="KW-0808">Transferase</keyword>
<dbReference type="Gene3D" id="3.40.50.2000">
    <property type="entry name" value="Glycogen Phosphorylase B"/>
    <property type="match status" value="2"/>
</dbReference>
<organism evidence="3 4">
    <name type="scientific">Friedmanniella luteola</name>
    <dbReference type="NCBI Taxonomy" id="546871"/>
    <lineage>
        <taxon>Bacteria</taxon>
        <taxon>Bacillati</taxon>
        <taxon>Actinomycetota</taxon>
        <taxon>Actinomycetes</taxon>
        <taxon>Propionibacteriales</taxon>
        <taxon>Nocardioidaceae</taxon>
        <taxon>Friedmanniella</taxon>
    </lineage>
</organism>
<dbReference type="SUPFAM" id="SSF53756">
    <property type="entry name" value="UDP-Glycosyltransferase/glycogen phosphorylase"/>
    <property type="match status" value="1"/>
</dbReference>
<evidence type="ECO:0000256" key="1">
    <source>
        <dbReference type="ARBA" id="ARBA00022676"/>
    </source>
</evidence>
<dbReference type="InterPro" id="IPR051199">
    <property type="entry name" value="LPS_LOS_Heptosyltrfase"/>
</dbReference>
<dbReference type="Proteomes" id="UP000199092">
    <property type="component" value="Chromosome I"/>
</dbReference>
<dbReference type="OrthoDB" id="9783989at2"/>
<dbReference type="RefSeq" id="WP_091409230.1">
    <property type="nucleotide sequence ID" value="NZ_LT629749.1"/>
</dbReference>
<gene>
    <name evidence="3" type="ORF">SAMN04488543_0316</name>
</gene>
<reference evidence="3 4" key="1">
    <citation type="submission" date="2016-10" db="EMBL/GenBank/DDBJ databases">
        <authorList>
            <person name="de Groot N.N."/>
        </authorList>
    </citation>
    <scope>NUCLEOTIDE SEQUENCE [LARGE SCALE GENOMIC DNA]</scope>
    <source>
        <strain evidence="3 4">DSM 21741</strain>
    </source>
</reference>
<dbReference type="GO" id="GO:0008713">
    <property type="term" value="F:ADP-heptose-lipopolysaccharide heptosyltransferase activity"/>
    <property type="evidence" value="ECO:0007669"/>
    <property type="project" value="TreeGrafter"/>
</dbReference>
<evidence type="ECO:0000313" key="3">
    <source>
        <dbReference type="EMBL" id="SDR74825.1"/>
    </source>
</evidence>
<dbReference type="GO" id="GO:0005829">
    <property type="term" value="C:cytosol"/>
    <property type="evidence" value="ECO:0007669"/>
    <property type="project" value="TreeGrafter"/>
</dbReference>
<keyword evidence="4" id="KW-1185">Reference proteome</keyword>
<dbReference type="AlphaFoldDB" id="A0A1H1LLB0"/>
<dbReference type="STRING" id="546871.SAMN04488543_0316"/>
<dbReference type="GO" id="GO:0009244">
    <property type="term" value="P:lipopolysaccharide core region biosynthetic process"/>
    <property type="evidence" value="ECO:0007669"/>
    <property type="project" value="TreeGrafter"/>
</dbReference>
<proteinExistence type="predicted"/>
<evidence type="ECO:0000256" key="2">
    <source>
        <dbReference type="ARBA" id="ARBA00022679"/>
    </source>
</evidence>
<dbReference type="InterPro" id="IPR002201">
    <property type="entry name" value="Glyco_trans_9"/>
</dbReference>
<evidence type="ECO:0000313" key="4">
    <source>
        <dbReference type="Proteomes" id="UP000199092"/>
    </source>
</evidence>
<dbReference type="PANTHER" id="PTHR30160:SF1">
    <property type="entry name" value="LIPOPOLYSACCHARIDE 1,2-N-ACETYLGLUCOSAMINETRANSFERASE-RELATED"/>
    <property type="match status" value="1"/>
</dbReference>
<keyword evidence="1" id="KW-0328">Glycosyltransferase</keyword>
<protein>
    <submittedName>
        <fullName evidence="3">ADP-heptose:LPS heptosyltransferase</fullName>
    </submittedName>
</protein>
<dbReference type="CDD" id="cd03789">
    <property type="entry name" value="GT9_LPS_heptosyltransferase"/>
    <property type="match status" value="1"/>
</dbReference>
<dbReference type="PANTHER" id="PTHR30160">
    <property type="entry name" value="TETRAACYLDISACCHARIDE 4'-KINASE-RELATED"/>
    <property type="match status" value="1"/>
</dbReference>
<name>A0A1H1LLB0_9ACTN</name>
<dbReference type="Pfam" id="PF01075">
    <property type="entry name" value="Glyco_transf_9"/>
    <property type="match status" value="1"/>
</dbReference>
<sequence length="352" mass="34658">MRPAPLGGRVLVARLDSMGDVLLAGPAVRAVAETAAAVTLLVAPGQRATAELLPGVDAVVEFTAPWVVLDPPPVEPAAVQALVTTLAAGAFDAALVLTSYHQSPLPLALLLRMAGVGWVGAASEDYPGSLLDLRHRPADGLPEPERALQLARAAGFGSAASSAALAVTGPLPDPRPLAGPGPYVVLHPGAAVPARATTAAHARALVDALVAAGHRVVVTGGPGDRALTATAAGGGGRDLGGRLSLRELAGVLAGAEAVVAVNTGPAHLAAAVGTPVVSLFAPVVAATAWAPYGVPVALLGDQDAPCRGTRARTCPVPGHPCLTGIAAADVVAAVTRVAAPAAAVGLEREVPA</sequence>